<dbReference type="AlphaFoldDB" id="A0A0N8THD4"/>
<dbReference type="Proteomes" id="UP000050317">
    <property type="component" value="Unassembled WGS sequence"/>
</dbReference>
<accession>A0A0N8THD4</accession>
<proteinExistence type="predicted"/>
<evidence type="ECO:0000313" key="2">
    <source>
        <dbReference type="Proteomes" id="UP000050317"/>
    </source>
</evidence>
<reference evidence="1 2" key="1">
    <citation type="submission" date="2015-09" db="EMBL/GenBank/DDBJ databases">
        <title>Genome announcement of multiple Pseudomonas syringae strains.</title>
        <authorList>
            <person name="Thakur S."/>
            <person name="Wang P.W."/>
            <person name="Gong Y."/>
            <person name="Weir B.S."/>
            <person name="Guttman D.S."/>
        </authorList>
    </citation>
    <scope>NUCLEOTIDE SEQUENCE [LARGE SCALE GENOMIC DNA]</scope>
    <source>
        <strain evidence="1 2">ICMP3963</strain>
    </source>
</reference>
<organism evidence="1 2">
    <name type="scientific">Pseudomonas syringae pv. viburni</name>
    <dbReference type="NCBI Taxonomy" id="251703"/>
    <lineage>
        <taxon>Bacteria</taxon>
        <taxon>Pseudomonadati</taxon>
        <taxon>Pseudomonadota</taxon>
        <taxon>Gammaproteobacteria</taxon>
        <taxon>Pseudomonadales</taxon>
        <taxon>Pseudomonadaceae</taxon>
        <taxon>Pseudomonas</taxon>
    </lineage>
</organism>
<dbReference type="EMBL" id="LJRR01000051">
    <property type="protein sequence ID" value="KPZ24481.1"/>
    <property type="molecule type" value="Genomic_DNA"/>
</dbReference>
<comment type="caution">
    <text evidence="1">The sequence shown here is derived from an EMBL/GenBank/DDBJ whole genome shotgun (WGS) entry which is preliminary data.</text>
</comment>
<sequence>MNDRLQQQSTDCSGSPFDFCGSEKAAHHTSSVSGWLPVDHALSMISTLIHKA</sequence>
<dbReference type="PATRIC" id="fig|251703.9.peg.3922"/>
<name>A0A0N8THD4_9PSED</name>
<evidence type="ECO:0000313" key="1">
    <source>
        <dbReference type="EMBL" id="KPZ24481.1"/>
    </source>
</evidence>
<gene>
    <name evidence="1" type="ORF">ALO40_100671</name>
</gene>
<protein>
    <submittedName>
        <fullName evidence="1">Uncharacterized protein</fullName>
    </submittedName>
</protein>